<dbReference type="InterPro" id="IPR010982">
    <property type="entry name" value="Lambda_DNA-bd_dom_sf"/>
</dbReference>
<dbReference type="Gene3D" id="1.10.260.40">
    <property type="entry name" value="lambda repressor-like DNA-binding domains"/>
    <property type="match status" value="1"/>
</dbReference>
<feature type="transmembrane region" description="Helical" evidence="1">
    <location>
        <begin position="38"/>
        <end position="58"/>
    </location>
</feature>
<dbReference type="CDD" id="cd00093">
    <property type="entry name" value="HTH_XRE"/>
    <property type="match status" value="1"/>
</dbReference>
<keyword evidence="1" id="KW-1133">Transmembrane helix</keyword>
<keyword evidence="1" id="KW-0472">Membrane</keyword>
<dbReference type="EMBL" id="BK015226">
    <property type="protein sequence ID" value="DAD96920.1"/>
    <property type="molecule type" value="Genomic_DNA"/>
</dbReference>
<feature type="domain" description="HTH cro/C1-type" evidence="2">
    <location>
        <begin position="61"/>
        <end position="113"/>
    </location>
</feature>
<reference evidence="3" key="1">
    <citation type="journal article" date="2021" name="Proc. Natl. Acad. Sci. U.S.A.">
        <title>A Catalog of Tens of Thousands of Viruses from Human Metagenomes Reveals Hidden Associations with Chronic Diseases.</title>
        <authorList>
            <person name="Tisza M.J."/>
            <person name="Buck C.B."/>
        </authorList>
    </citation>
    <scope>NUCLEOTIDE SEQUENCE</scope>
    <source>
        <strain evidence="3">CtuHu10</strain>
    </source>
</reference>
<sequence length="160" mass="18684">MQSVAKLNAIRCVFSLLFSIKLTYKQIIIQTYTFVNSIIYILYTFICLGLENIIMTLFERIKSLANQRDKSMKEVALELGFSENLFYRWKTTEPKARDLQKVADYFDVSVDYLLGREEREMPKFVDLSEDDTVFSFDGKEISKETMRKAIAIAKALEENE</sequence>
<evidence type="ECO:0000256" key="1">
    <source>
        <dbReference type="SAM" id="Phobius"/>
    </source>
</evidence>
<feature type="transmembrane region" description="Helical" evidence="1">
    <location>
        <begin position="12"/>
        <end position="32"/>
    </location>
</feature>
<dbReference type="PROSITE" id="PS50943">
    <property type="entry name" value="HTH_CROC1"/>
    <property type="match status" value="1"/>
</dbReference>
<dbReference type="InterPro" id="IPR001387">
    <property type="entry name" value="Cro/C1-type_HTH"/>
</dbReference>
<evidence type="ECO:0000313" key="3">
    <source>
        <dbReference type="EMBL" id="DAD96920.1"/>
    </source>
</evidence>
<organism evidence="3">
    <name type="scientific">Siphoviridae sp. ctuHu10</name>
    <dbReference type="NCBI Taxonomy" id="2826502"/>
    <lineage>
        <taxon>Viruses</taxon>
        <taxon>Duplodnaviria</taxon>
        <taxon>Heunggongvirae</taxon>
        <taxon>Uroviricota</taxon>
        <taxon>Caudoviricetes</taxon>
    </lineage>
</organism>
<proteinExistence type="predicted"/>
<evidence type="ECO:0000259" key="2">
    <source>
        <dbReference type="PROSITE" id="PS50943"/>
    </source>
</evidence>
<accession>A0A8S5NRR9</accession>
<keyword evidence="1" id="KW-0812">Transmembrane</keyword>
<dbReference type="GO" id="GO:0003677">
    <property type="term" value="F:DNA binding"/>
    <property type="evidence" value="ECO:0007669"/>
    <property type="project" value="InterPro"/>
</dbReference>
<protein>
    <submittedName>
        <fullName evidence="3">Repressor protein</fullName>
    </submittedName>
</protein>
<name>A0A8S5NRR9_9CAUD</name>
<dbReference type="SMART" id="SM00530">
    <property type="entry name" value="HTH_XRE"/>
    <property type="match status" value="1"/>
</dbReference>
<dbReference type="SUPFAM" id="SSF47413">
    <property type="entry name" value="lambda repressor-like DNA-binding domains"/>
    <property type="match status" value="1"/>
</dbReference>